<dbReference type="VEuPathDB" id="FungiDB:AAP_02888"/>
<gene>
    <name evidence="3" type="ORF">AAP_02888</name>
</gene>
<evidence type="ECO:0000256" key="1">
    <source>
        <dbReference type="SAM" id="MobiDB-lite"/>
    </source>
</evidence>
<evidence type="ECO:0000313" key="4">
    <source>
        <dbReference type="Proteomes" id="UP000242877"/>
    </source>
</evidence>
<dbReference type="InterPro" id="IPR024752">
    <property type="entry name" value="Myb/SANT-like_dom"/>
</dbReference>
<name>A0A162IEE4_9EURO</name>
<evidence type="ECO:0000313" key="3">
    <source>
        <dbReference type="EMBL" id="KZZ92233.1"/>
    </source>
</evidence>
<dbReference type="EMBL" id="AZGZ01000011">
    <property type="protein sequence ID" value="KZZ92233.1"/>
    <property type="molecule type" value="Genomic_DNA"/>
</dbReference>
<keyword evidence="4" id="KW-1185">Reference proteome</keyword>
<dbReference type="Pfam" id="PF12776">
    <property type="entry name" value="Myb_DNA-bind_3"/>
    <property type="match status" value="1"/>
</dbReference>
<comment type="caution">
    <text evidence="3">The sequence shown here is derived from an EMBL/GenBank/DDBJ whole genome shotgun (WGS) entry which is preliminary data.</text>
</comment>
<organism evidence="3 4">
    <name type="scientific">Ascosphaera apis ARSEF 7405</name>
    <dbReference type="NCBI Taxonomy" id="392613"/>
    <lineage>
        <taxon>Eukaryota</taxon>
        <taxon>Fungi</taxon>
        <taxon>Dikarya</taxon>
        <taxon>Ascomycota</taxon>
        <taxon>Pezizomycotina</taxon>
        <taxon>Eurotiomycetes</taxon>
        <taxon>Eurotiomycetidae</taxon>
        <taxon>Onygenales</taxon>
        <taxon>Ascosphaeraceae</taxon>
        <taxon>Ascosphaera</taxon>
    </lineage>
</organism>
<feature type="domain" description="Myb/SANT-like" evidence="2">
    <location>
        <begin position="19"/>
        <end position="113"/>
    </location>
</feature>
<proteinExistence type="predicted"/>
<dbReference type="AlphaFoldDB" id="A0A162IEE4"/>
<evidence type="ECO:0000259" key="2">
    <source>
        <dbReference type="Pfam" id="PF12776"/>
    </source>
</evidence>
<sequence length="343" mass="40463">MTSSIGPIRRPPGRPTQVQWTPEMVTVMINALVECSDRRKPHERQAVLHHGAWSEALDRVQRLTSAHISKRMLQGKFKSIKASWQAWCNFCADVEGVGDWDWDEEKSTYVNTDAEAADRYYKMRPLSRPFRHRGHENAEQLRMILRDCPDPHVYSQWQESSDYSSSDPEEGRDDNRNTMLSNYKAKRQLLMEKRIQHRELHARRKAKRFSREAALWAETAAANCSNEPNMYEKRRRDAFAVYKAEREQLLPTTWFDDDGKLISKMAIKADRTLKHNPSKLDIWMNVYGFDMKFRRTMLLKLLMETNVITKKLYEEQLGYQFGLIEEDSMSYYSSEWEYANESV</sequence>
<accession>A0A162IEE4</accession>
<feature type="region of interest" description="Disordered" evidence="1">
    <location>
        <begin position="155"/>
        <end position="178"/>
    </location>
</feature>
<reference evidence="3 4" key="1">
    <citation type="journal article" date="2016" name="Genome Biol. Evol.">
        <title>Divergent and convergent evolution of fungal pathogenicity.</title>
        <authorList>
            <person name="Shang Y."/>
            <person name="Xiao G."/>
            <person name="Zheng P."/>
            <person name="Cen K."/>
            <person name="Zhan S."/>
            <person name="Wang C."/>
        </authorList>
    </citation>
    <scope>NUCLEOTIDE SEQUENCE [LARGE SCALE GENOMIC DNA]</scope>
    <source>
        <strain evidence="3 4">ARSEF 7405</strain>
    </source>
</reference>
<protein>
    <recommendedName>
        <fullName evidence="2">Myb/SANT-like domain-containing protein</fullName>
    </recommendedName>
</protein>
<dbReference type="Proteomes" id="UP000242877">
    <property type="component" value="Unassembled WGS sequence"/>
</dbReference>
<feature type="compositionally biased region" description="Low complexity" evidence="1">
    <location>
        <begin position="155"/>
        <end position="166"/>
    </location>
</feature>